<keyword evidence="4" id="KW-0410">Iron transport</keyword>
<sequence>MRFLYVMLALLSGLLTNAAVGDEPARRVVHPFGETLIEGQPARVVSLYQGATDTALALGVTPIGVVESWVERPMYHYLRDALPETVRYLGLETQPDLEGVAGLRPDLIIGADYRHELVYPLLSRMAPTVIVNTGLDFKALLTLVGAATDREDAAHQLLIQWNTRVADFKRQISAKLGDAWPQRVAIVSVRADHVRLYYHGFAASILAELGFSLPDKQGRDSWGIKLSSREGIPALESDVMFMFLQGAEASVAYTLAQWAQHPLWQNLTAVRNDQVFEVDPVTWNMGGGIIAANHLLDELYAHYRLAPFYPEEGVRVNHP</sequence>
<dbReference type="GO" id="GO:1901678">
    <property type="term" value="P:iron coordination entity transport"/>
    <property type="evidence" value="ECO:0007669"/>
    <property type="project" value="UniProtKB-ARBA"/>
</dbReference>
<protein>
    <submittedName>
        <fullName evidence="8">ABC-type Fe3+-siderophore transport system, periplasmic iron-binding component</fullName>
    </submittedName>
</protein>
<dbReference type="InterPro" id="IPR002491">
    <property type="entry name" value="ABC_transptr_periplasmic_BD"/>
</dbReference>
<dbReference type="PROSITE" id="PS50983">
    <property type="entry name" value="FE_B12_PBP"/>
    <property type="match status" value="1"/>
</dbReference>
<dbReference type="RefSeq" id="WP_087108202.1">
    <property type="nucleotide sequence ID" value="NZ_FUKM01000033.1"/>
</dbReference>
<organism evidence="8 9">
    <name type="scientific">Halomonas citrativorans</name>
    <dbReference type="NCBI Taxonomy" id="2742612"/>
    <lineage>
        <taxon>Bacteria</taxon>
        <taxon>Pseudomonadati</taxon>
        <taxon>Pseudomonadota</taxon>
        <taxon>Gammaproteobacteria</taxon>
        <taxon>Oceanospirillales</taxon>
        <taxon>Halomonadaceae</taxon>
        <taxon>Halomonas</taxon>
    </lineage>
</organism>
<evidence type="ECO:0000256" key="4">
    <source>
        <dbReference type="ARBA" id="ARBA00022496"/>
    </source>
</evidence>
<evidence type="ECO:0000256" key="5">
    <source>
        <dbReference type="ARBA" id="ARBA00022729"/>
    </source>
</evidence>
<evidence type="ECO:0000313" key="8">
    <source>
        <dbReference type="EMBL" id="SJN12782.1"/>
    </source>
</evidence>
<dbReference type="Proteomes" id="UP000196331">
    <property type="component" value="Unassembled WGS sequence"/>
</dbReference>
<proteinExistence type="inferred from homology"/>
<evidence type="ECO:0000313" key="9">
    <source>
        <dbReference type="Proteomes" id="UP000196331"/>
    </source>
</evidence>
<evidence type="ECO:0000259" key="7">
    <source>
        <dbReference type="PROSITE" id="PS50983"/>
    </source>
</evidence>
<dbReference type="AlphaFoldDB" id="A0A1R4HZ19"/>
<keyword evidence="4" id="KW-0408">Iron</keyword>
<keyword evidence="5 6" id="KW-0732">Signal</keyword>
<comment type="subcellular location">
    <subcellularLocation>
        <location evidence="1">Cell envelope</location>
    </subcellularLocation>
</comment>
<evidence type="ECO:0000256" key="2">
    <source>
        <dbReference type="ARBA" id="ARBA00008814"/>
    </source>
</evidence>
<keyword evidence="3" id="KW-0813">Transport</keyword>
<dbReference type="OrthoDB" id="9793175at2"/>
<dbReference type="PANTHER" id="PTHR30532">
    <property type="entry name" value="IRON III DICITRATE-BINDING PERIPLASMIC PROTEIN"/>
    <property type="match status" value="1"/>
</dbReference>
<comment type="caution">
    <text evidence="8">The sequence shown here is derived from an EMBL/GenBank/DDBJ whole genome shotgun (WGS) entry which is preliminary data.</text>
</comment>
<evidence type="ECO:0000256" key="3">
    <source>
        <dbReference type="ARBA" id="ARBA00022448"/>
    </source>
</evidence>
<feature type="chain" id="PRO_5011983496" evidence="6">
    <location>
        <begin position="19"/>
        <end position="319"/>
    </location>
</feature>
<feature type="signal peptide" evidence="6">
    <location>
        <begin position="1"/>
        <end position="18"/>
    </location>
</feature>
<dbReference type="PANTHER" id="PTHR30532:SF21">
    <property type="entry name" value="SIDEROPHORE-BINDING LIPOPROTEIN YFIY-RELATED"/>
    <property type="match status" value="1"/>
</dbReference>
<keyword evidence="4" id="KW-0406">Ion transport</keyword>
<dbReference type="CDD" id="cd01146">
    <property type="entry name" value="FhuD"/>
    <property type="match status" value="1"/>
</dbReference>
<gene>
    <name evidence="8" type="ORF">CZ787_08865</name>
</gene>
<reference evidence="8 9" key="1">
    <citation type="submission" date="2017-02" db="EMBL/GenBank/DDBJ databases">
        <authorList>
            <person name="Dridi B."/>
        </authorList>
    </citation>
    <scope>NUCLEOTIDE SEQUENCE [LARGE SCALE GENOMIC DNA]</scope>
    <source>
        <strain evidence="8 9">JB380</strain>
    </source>
</reference>
<dbReference type="Gene3D" id="3.40.50.1980">
    <property type="entry name" value="Nitrogenase molybdenum iron protein domain"/>
    <property type="match status" value="2"/>
</dbReference>
<comment type="similarity">
    <text evidence="2">Belongs to the bacterial solute-binding protein 8 family.</text>
</comment>
<dbReference type="EMBL" id="FUKM01000033">
    <property type="protein sequence ID" value="SJN12782.1"/>
    <property type="molecule type" value="Genomic_DNA"/>
</dbReference>
<feature type="domain" description="Fe/B12 periplasmic-binding" evidence="7">
    <location>
        <begin position="43"/>
        <end position="307"/>
    </location>
</feature>
<evidence type="ECO:0000256" key="6">
    <source>
        <dbReference type="SAM" id="SignalP"/>
    </source>
</evidence>
<dbReference type="Pfam" id="PF01497">
    <property type="entry name" value="Peripla_BP_2"/>
    <property type="match status" value="1"/>
</dbReference>
<accession>A0A1R4HZ19</accession>
<name>A0A1R4HZ19_9GAMM</name>
<dbReference type="InterPro" id="IPR051313">
    <property type="entry name" value="Bact_iron-sidero_bind"/>
</dbReference>
<dbReference type="GO" id="GO:0030288">
    <property type="term" value="C:outer membrane-bounded periplasmic space"/>
    <property type="evidence" value="ECO:0007669"/>
    <property type="project" value="TreeGrafter"/>
</dbReference>
<evidence type="ECO:0000256" key="1">
    <source>
        <dbReference type="ARBA" id="ARBA00004196"/>
    </source>
</evidence>
<dbReference type="SUPFAM" id="SSF53807">
    <property type="entry name" value="Helical backbone' metal receptor"/>
    <property type="match status" value="1"/>
</dbReference>